<gene>
    <name evidence="2" type="ORF">ETH_00035020</name>
</gene>
<reference evidence="2" key="2">
    <citation type="submission" date="2013-10" db="EMBL/GenBank/DDBJ databases">
        <authorList>
            <person name="Aslett M."/>
        </authorList>
    </citation>
    <scope>NUCLEOTIDE SEQUENCE [LARGE SCALE GENOMIC DNA]</scope>
    <source>
        <strain evidence="2">Houghton</strain>
    </source>
</reference>
<sequence length="254" mass="26914">MVRLSFVFLSASLLLLCDNNSAVAGQNTVTYTAKLGGTVQCLREVNAARELGHFTEATTDEKKISDPGEGELAESKWKDLCEYLIPTPSETYGAQKAVDPFKDGTYAFKSLTAEQPNCTETIDYWKAAYKSFTGLPPAKGEAGTLYDNQDNISFVALYNPSSSATADCRVVTCTQKASPAALSAGVSSGGNDANTKLGHAMLCKTTPTAFENDSTAPFTQEQWDKIKYSLTGSASIAAPSLVALAIVAFGITAV</sequence>
<feature type="signal peptide" evidence="1">
    <location>
        <begin position="1"/>
        <end position="24"/>
    </location>
</feature>
<dbReference type="GeneID" id="25256045"/>
<evidence type="ECO:0000313" key="2">
    <source>
        <dbReference type="EMBL" id="CDJ40618.1"/>
    </source>
</evidence>
<dbReference type="VEuPathDB" id="ToxoDB:ETH2_0926600"/>
<dbReference type="OrthoDB" id="346659at2759"/>
<protein>
    <submittedName>
        <fullName evidence="2">SAG family member</fullName>
    </submittedName>
</protein>
<name>U6KUM5_EIMTE</name>
<dbReference type="Pfam" id="PF11054">
    <property type="entry name" value="Surface_antigen"/>
    <property type="match status" value="1"/>
</dbReference>
<evidence type="ECO:0000256" key="1">
    <source>
        <dbReference type="SAM" id="SignalP"/>
    </source>
</evidence>
<dbReference type="RefSeq" id="XP_013231368.1">
    <property type="nucleotide sequence ID" value="XM_013375914.1"/>
</dbReference>
<dbReference type="InterPro" id="IPR021288">
    <property type="entry name" value="Surface_antigen"/>
</dbReference>
<dbReference type="AlphaFoldDB" id="U6KUM5"/>
<dbReference type="EMBL" id="HG675164">
    <property type="protein sequence ID" value="CDJ40618.1"/>
    <property type="molecule type" value="Genomic_DNA"/>
</dbReference>
<feature type="chain" id="PRO_5004673049" evidence="1">
    <location>
        <begin position="25"/>
        <end position="254"/>
    </location>
</feature>
<dbReference type="Proteomes" id="UP000030747">
    <property type="component" value="Unassembled WGS sequence"/>
</dbReference>
<dbReference type="VEuPathDB" id="ToxoDB:ETH_00035020"/>
<evidence type="ECO:0000313" key="3">
    <source>
        <dbReference type="Proteomes" id="UP000030747"/>
    </source>
</evidence>
<organism evidence="2 3">
    <name type="scientific">Eimeria tenella</name>
    <name type="common">Coccidian parasite</name>
    <dbReference type="NCBI Taxonomy" id="5802"/>
    <lineage>
        <taxon>Eukaryota</taxon>
        <taxon>Sar</taxon>
        <taxon>Alveolata</taxon>
        <taxon>Apicomplexa</taxon>
        <taxon>Conoidasida</taxon>
        <taxon>Coccidia</taxon>
        <taxon>Eucoccidiorida</taxon>
        <taxon>Eimeriorina</taxon>
        <taxon>Eimeriidae</taxon>
        <taxon>Eimeria</taxon>
    </lineage>
</organism>
<keyword evidence="1" id="KW-0732">Signal</keyword>
<accession>U6KUM5</accession>
<keyword evidence="3" id="KW-1185">Reference proteome</keyword>
<reference evidence="2" key="1">
    <citation type="submission" date="2013-10" db="EMBL/GenBank/DDBJ databases">
        <title>Genomic analysis of the causative agents of coccidiosis in chickens.</title>
        <authorList>
            <person name="Reid A.J."/>
            <person name="Blake D."/>
            <person name="Billington K."/>
            <person name="Browne H."/>
            <person name="Dunn M."/>
            <person name="Hung S."/>
            <person name="Kawahara F."/>
            <person name="Miranda-Saavedra D."/>
            <person name="Mourier T."/>
            <person name="Nagra H."/>
            <person name="Otto T.D."/>
            <person name="Rawlings N."/>
            <person name="Sanchez A."/>
            <person name="Sanders M."/>
            <person name="Subramaniam C."/>
            <person name="Tay Y."/>
            <person name="Dear P."/>
            <person name="Doerig C."/>
            <person name="Gruber A."/>
            <person name="Parkinson J."/>
            <person name="Shirley M."/>
            <person name="Wan K.L."/>
            <person name="Berriman M."/>
            <person name="Tomley F."/>
            <person name="Pain A."/>
        </authorList>
    </citation>
    <scope>NUCLEOTIDE SEQUENCE [LARGE SCALE GENOMIC DNA]</scope>
    <source>
        <strain evidence="2">Houghton</strain>
    </source>
</reference>
<proteinExistence type="predicted"/>